<reference evidence="10" key="1">
    <citation type="submission" date="2018-10" db="EMBL/GenBank/DDBJ databases">
        <title>Schaedlerella arabinophila gen. nov. sp. nov., isolated from the mouse intestinal tract and comparative analysis with the genome of the closely related altered Schaedler flora strain ASF502.</title>
        <authorList>
            <person name="Miyake S."/>
            <person name="Soh M."/>
            <person name="Seedorf H."/>
        </authorList>
    </citation>
    <scope>NUCLEOTIDE SEQUENCE [LARGE SCALE GENOMIC DNA]</scope>
    <source>
        <strain evidence="10">DSM 106076</strain>
    </source>
</reference>
<evidence type="ECO:0000259" key="9">
    <source>
        <dbReference type="Pfam" id="PF00361"/>
    </source>
</evidence>
<feature type="transmembrane region" description="Helical" evidence="8">
    <location>
        <begin position="37"/>
        <end position="61"/>
    </location>
</feature>
<dbReference type="RefSeq" id="WP_125129604.1">
    <property type="nucleotide sequence ID" value="NZ_RHJS01000002.1"/>
</dbReference>
<keyword evidence="4 8" id="KW-1133">Transmembrane helix</keyword>
<name>A0A426DP01_9FIRM</name>
<feature type="transmembrane region" description="Helical" evidence="8">
    <location>
        <begin position="375"/>
        <end position="393"/>
    </location>
</feature>
<feature type="transmembrane region" description="Helical" evidence="8">
    <location>
        <begin position="203"/>
        <end position="227"/>
    </location>
</feature>
<accession>A0A426DP01</accession>
<evidence type="ECO:0000256" key="7">
    <source>
        <dbReference type="RuleBase" id="RU000320"/>
    </source>
</evidence>
<dbReference type="EMBL" id="RHJS01000002">
    <property type="protein sequence ID" value="RRK34486.1"/>
    <property type="molecule type" value="Genomic_DNA"/>
</dbReference>
<dbReference type="Proteomes" id="UP000274920">
    <property type="component" value="Unassembled WGS sequence"/>
</dbReference>
<dbReference type="PRINTS" id="PR01434">
    <property type="entry name" value="NADHDHGNASE5"/>
</dbReference>
<keyword evidence="6 8" id="KW-0472">Membrane</keyword>
<dbReference type="GO" id="GO:0005886">
    <property type="term" value="C:plasma membrane"/>
    <property type="evidence" value="ECO:0007669"/>
    <property type="project" value="UniProtKB-SubCell"/>
</dbReference>
<dbReference type="Pfam" id="PF00361">
    <property type="entry name" value="Proton_antipo_M"/>
    <property type="match status" value="1"/>
</dbReference>
<evidence type="ECO:0000256" key="5">
    <source>
        <dbReference type="ARBA" id="ARBA00023002"/>
    </source>
</evidence>
<comment type="caution">
    <text evidence="10">The sequence shown here is derived from an EMBL/GenBank/DDBJ whole genome shotgun (WGS) entry which is preliminary data.</text>
</comment>
<evidence type="ECO:0000256" key="8">
    <source>
        <dbReference type="SAM" id="Phobius"/>
    </source>
</evidence>
<feature type="domain" description="NADH:quinone oxidoreductase/Mrp antiporter transmembrane" evidence="9">
    <location>
        <begin position="128"/>
        <end position="404"/>
    </location>
</feature>
<feature type="transmembrane region" description="Helical" evidence="8">
    <location>
        <begin position="429"/>
        <end position="451"/>
    </location>
</feature>
<evidence type="ECO:0000256" key="3">
    <source>
        <dbReference type="ARBA" id="ARBA00022692"/>
    </source>
</evidence>
<dbReference type="PANTHER" id="PTHR42682">
    <property type="entry name" value="HYDROGENASE-4 COMPONENT F"/>
    <property type="match status" value="1"/>
</dbReference>
<feature type="transmembrane region" description="Helical" evidence="8">
    <location>
        <begin position="81"/>
        <end position="98"/>
    </location>
</feature>
<evidence type="ECO:0000313" key="11">
    <source>
        <dbReference type="Proteomes" id="UP000274920"/>
    </source>
</evidence>
<keyword evidence="11" id="KW-1185">Reference proteome</keyword>
<dbReference type="InterPro" id="IPR052175">
    <property type="entry name" value="ComplexI-like_HydComp"/>
</dbReference>
<feature type="transmembrane region" description="Helical" evidence="8">
    <location>
        <begin position="516"/>
        <end position="541"/>
    </location>
</feature>
<feature type="transmembrane region" description="Helical" evidence="8">
    <location>
        <begin position="695"/>
        <end position="718"/>
    </location>
</feature>
<evidence type="ECO:0000256" key="4">
    <source>
        <dbReference type="ARBA" id="ARBA00022989"/>
    </source>
</evidence>
<organism evidence="10 11">
    <name type="scientific">Schaedlerella arabinosiphila</name>
    <dbReference type="NCBI Taxonomy" id="2044587"/>
    <lineage>
        <taxon>Bacteria</taxon>
        <taxon>Bacillati</taxon>
        <taxon>Bacillota</taxon>
        <taxon>Clostridia</taxon>
        <taxon>Lachnospirales</taxon>
        <taxon>Lachnospiraceae</taxon>
        <taxon>Schaedlerella</taxon>
    </lineage>
</organism>
<feature type="transmembrane region" description="Helical" evidence="8">
    <location>
        <begin position="269"/>
        <end position="289"/>
    </location>
</feature>
<keyword evidence="5" id="KW-0560">Oxidoreductase</keyword>
<evidence type="ECO:0000256" key="1">
    <source>
        <dbReference type="ARBA" id="ARBA00004651"/>
    </source>
</evidence>
<feature type="transmembrane region" description="Helical" evidence="8">
    <location>
        <begin position="132"/>
        <end position="149"/>
    </location>
</feature>
<dbReference type="PANTHER" id="PTHR42682:SF4">
    <property type="entry name" value="NADH-UBIQUINONE_PLASTOQUINONE"/>
    <property type="match status" value="1"/>
</dbReference>
<comment type="subcellular location">
    <subcellularLocation>
        <location evidence="1">Cell membrane</location>
        <topology evidence="1">Multi-pass membrane protein</topology>
    </subcellularLocation>
    <subcellularLocation>
        <location evidence="7">Membrane</location>
        <topology evidence="7">Multi-pass membrane protein</topology>
    </subcellularLocation>
</comment>
<feature type="transmembrane region" description="Helical" evidence="8">
    <location>
        <begin position="296"/>
        <end position="318"/>
    </location>
</feature>
<feature type="transmembrane region" description="Helical" evidence="8">
    <location>
        <begin position="338"/>
        <end position="354"/>
    </location>
</feature>
<feature type="transmembrane region" description="Helical" evidence="8">
    <location>
        <begin position="6"/>
        <end position="25"/>
    </location>
</feature>
<feature type="transmembrane region" description="Helical" evidence="8">
    <location>
        <begin position="476"/>
        <end position="496"/>
    </location>
</feature>
<keyword evidence="2" id="KW-1003">Cell membrane</keyword>
<evidence type="ECO:0000256" key="6">
    <source>
        <dbReference type="ARBA" id="ARBA00023136"/>
    </source>
</evidence>
<sequence length="719" mass="79084">MEQERMLLAAAVFFPMAAGIVSYLIGRKHKKLRDRFVGLAAMFELILTVAVAAGLGTGGGVCTIPGICGLGLHFTADGFRALYGVVAAFMWMMTSFFSEEYFAHYRNRNRYYLFQLITLGATEAVFLSADLYTTFIFFEVMSFASYVWVAQDERKESLRAAATYLAVAVIGGLVMLMGLFLLYHQAGTLTISELYDACRGKNVYPAAVCLFFGFGAKAGAFPLHIWLPKAHPVAPAPASALLSGILTKTGVFGILVITCQILFHDGVWGTFVLLTGVLTMAAGAVLALFSIDFKRTLACSSVSQIGFILTGIGMQGLLGEENALAVQGSFLHMMNHSLFKLVLFMTAGVIYMNLHKLDLNDIRGFGRKKPLLMGIYLCGALGIGGIPLFSGYVSKTLIHESIVEYIELLKEGAAAPVLLGAADMKLIEWVFLVSGGFTVAYMCKLFFAVFIEKNRDPKVQAEYDAMGGNYMNRKSAFALTAGAVLFPVMGIFPHFTMDKAAEFVKGFFGLEHIHEVSYFSFVNLKGGLTSIAIGAVVYLVLVRLWMIRKEENGAAVYVNCWPNMLDLEDFLYRPILLRMLPSICGAICFVLDHAVDFIAKILPIAGSVEASFFDTLVDTIVVFLRKTIYKDSPQPQELLEGNALTYRLGCFANRIVWVLNKTAWRERPDEKDYTHQYALAYTSFKENTSLIGRSLSYGLILFCVGLLATLVYLLLVLAG</sequence>
<dbReference type="GO" id="GO:0016491">
    <property type="term" value="F:oxidoreductase activity"/>
    <property type="evidence" value="ECO:0007669"/>
    <property type="project" value="UniProtKB-KW"/>
</dbReference>
<proteinExistence type="predicted"/>
<feature type="transmembrane region" description="Helical" evidence="8">
    <location>
        <begin position="161"/>
        <end position="183"/>
    </location>
</feature>
<keyword evidence="3 7" id="KW-0812">Transmembrane</keyword>
<protein>
    <submittedName>
        <fullName evidence="10">NADH dehydrogenase</fullName>
    </submittedName>
</protein>
<gene>
    <name evidence="10" type="ORF">EBB54_26470</name>
</gene>
<evidence type="ECO:0000256" key="2">
    <source>
        <dbReference type="ARBA" id="ARBA00022475"/>
    </source>
</evidence>
<dbReference type="AlphaFoldDB" id="A0A426DP01"/>
<dbReference type="InterPro" id="IPR001750">
    <property type="entry name" value="ND/Mrp_TM"/>
</dbReference>
<evidence type="ECO:0000313" key="10">
    <source>
        <dbReference type="EMBL" id="RRK34486.1"/>
    </source>
</evidence>